<protein>
    <submittedName>
        <fullName evidence="2">Amidohydrolase</fullName>
    </submittedName>
</protein>
<evidence type="ECO:0000313" key="2">
    <source>
        <dbReference type="EMBL" id="RIW35127.1"/>
    </source>
</evidence>
<dbReference type="SUPFAM" id="SSF51556">
    <property type="entry name" value="Metallo-dependent hydrolases"/>
    <property type="match status" value="1"/>
</dbReference>
<proteinExistence type="predicted"/>
<comment type="caution">
    <text evidence="2">The sequence shown here is derived from an EMBL/GenBank/DDBJ whole genome shotgun (WGS) entry which is preliminary data.</text>
</comment>
<organism evidence="2 3">
    <name type="scientific">Bacillus salacetis</name>
    <dbReference type="NCBI Taxonomy" id="2315464"/>
    <lineage>
        <taxon>Bacteria</taxon>
        <taxon>Bacillati</taxon>
        <taxon>Bacillota</taxon>
        <taxon>Bacilli</taxon>
        <taxon>Bacillales</taxon>
        <taxon>Bacillaceae</taxon>
        <taxon>Bacillus</taxon>
    </lineage>
</organism>
<dbReference type="PANTHER" id="PTHR43135">
    <property type="entry name" value="ALPHA-D-RIBOSE 1-METHYLPHOSPHONATE 5-TRIPHOSPHATE DIPHOSPHATASE"/>
    <property type="match status" value="1"/>
</dbReference>
<sequence length="376" mass="41714">MQKIIFRNATLYTITSGIIPNSCVWIERGKIKKISSAGCEGVKDATVIDCKGRPLLPGFIDVHTHLGLYDEGTGWAGNDANETIEPMTPHIRAFDGVHPFDPGFQDALKYGVTTVNVMPGSANVIGGTTAVIKTHGKNIAQMLVRETSGLKIALGENPKRIHSNGNKESITRMGIMGMLREAFFNAKYSDQPEELRTAPLVLALRREIPVRVHAHRADDILSAVRLAKEFDLDLRIEHCTEGHLIAKELRNLSLKVCVGPTFTRRSKVELRNKSWTTYQELSNNGVEVSITTDHPYTPVQYLNMCAAVTVREGWDIEKALEGITINPARNLGVDHRLGSIEEGKDADLVLWSDHPFHFLAKPLLTMIDGEIAYKKM</sequence>
<accession>A0A3A1R6K5</accession>
<gene>
    <name evidence="2" type="ORF">D3H55_08765</name>
</gene>
<feature type="domain" description="Amidohydrolase-related" evidence="1">
    <location>
        <begin position="55"/>
        <end position="371"/>
    </location>
</feature>
<dbReference type="AlphaFoldDB" id="A0A3A1R6K5"/>
<dbReference type="GO" id="GO:0016810">
    <property type="term" value="F:hydrolase activity, acting on carbon-nitrogen (but not peptide) bonds"/>
    <property type="evidence" value="ECO:0007669"/>
    <property type="project" value="InterPro"/>
</dbReference>
<dbReference type="Gene3D" id="3.20.20.140">
    <property type="entry name" value="Metal-dependent hydrolases"/>
    <property type="match status" value="1"/>
</dbReference>
<dbReference type="OrthoDB" id="9802793at2"/>
<dbReference type="PANTHER" id="PTHR43135:SF3">
    <property type="entry name" value="ALPHA-D-RIBOSE 1-METHYLPHOSPHONATE 5-TRIPHOSPHATE DIPHOSPHATASE"/>
    <property type="match status" value="1"/>
</dbReference>
<evidence type="ECO:0000259" key="1">
    <source>
        <dbReference type="Pfam" id="PF01979"/>
    </source>
</evidence>
<keyword evidence="3" id="KW-1185">Reference proteome</keyword>
<evidence type="ECO:0000313" key="3">
    <source>
        <dbReference type="Proteomes" id="UP000265801"/>
    </source>
</evidence>
<name>A0A3A1R6K5_9BACI</name>
<keyword evidence="2" id="KW-0378">Hydrolase</keyword>
<reference evidence="2 3" key="1">
    <citation type="submission" date="2018-09" db="EMBL/GenBank/DDBJ databases">
        <title>Bacillus saliacetes sp. nov., isolated from Thai shrimp paste (Ka-pi).</title>
        <authorList>
            <person name="Daroonpunt R."/>
            <person name="Tanasupawat S."/>
            <person name="Yiamsombut S."/>
        </authorList>
    </citation>
    <scope>NUCLEOTIDE SEQUENCE [LARGE SCALE GENOMIC DNA]</scope>
    <source>
        <strain evidence="2 3">SKP7-4</strain>
    </source>
</reference>
<dbReference type="InterPro" id="IPR011059">
    <property type="entry name" value="Metal-dep_hydrolase_composite"/>
</dbReference>
<dbReference type="InterPro" id="IPR051781">
    <property type="entry name" value="Metallo-dep_Hydrolase"/>
</dbReference>
<dbReference type="Pfam" id="PF01979">
    <property type="entry name" value="Amidohydro_1"/>
    <property type="match status" value="1"/>
</dbReference>
<dbReference type="SUPFAM" id="SSF51338">
    <property type="entry name" value="Composite domain of metallo-dependent hydrolases"/>
    <property type="match status" value="1"/>
</dbReference>
<dbReference type="CDD" id="cd01309">
    <property type="entry name" value="Met_dep_hydrolase_C"/>
    <property type="match status" value="1"/>
</dbReference>
<dbReference type="RefSeq" id="WP_119546529.1">
    <property type="nucleotide sequence ID" value="NZ_QXIR01000009.1"/>
</dbReference>
<dbReference type="InterPro" id="IPR006680">
    <property type="entry name" value="Amidohydro-rel"/>
</dbReference>
<dbReference type="Proteomes" id="UP000265801">
    <property type="component" value="Unassembled WGS sequence"/>
</dbReference>
<dbReference type="InterPro" id="IPR032466">
    <property type="entry name" value="Metal_Hydrolase"/>
</dbReference>
<dbReference type="EMBL" id="QXIR01000009">
    <property type="protein sequence ID" value="RIW35127.1"/>
    <property type="molecule type" value="Genomic_DNA"/>
</dbReference>